<name>A0ABT1MHR9_9BACT</name>
<dbReference type="Gene3D" id="2.60.40.10">
    <property type="entry name" value="Immunoglobulins"/>
    <property type="match status" value="1"/>
</dbReference>
<dbReference type="Pfam" id="PF03629">
    <property type="entry name" value="SASA"/>
    <property type="match status" value="1"/>
</dbReference>
<dbReference type="InterPro" id="IPR013783">
    <property type="entry name" value="Ig-like_fold"/>
</dbReference>
<evidence type="ECO:0000256" key="1">
    <source>
        <dbReference type="ARBA" id="ARBA00022801"/>
    </source>
</evidence>
<dbReference type="SUPFAM" id="SSF52266">
    <property type="entry name" value="SGNH hydrolase"/>
    <property type="match status" value="1"/>
</dbReference>
<protein>
    <submittedName>
        <fullName evidence="3">9-O-acetylesterase</fullName>
    </submittedName>
</protein>
<reference evidence="3 4" key="1">
    <citation type="submission" date="2022-07" db="EMBL/GenBank/DDBJ databases">
        <title>Fecal culturing of patients with breast cancer.</title>
        <authorList>
            <person name="Teng N.M.Y."/>
            <person name="Kiu R."/>
            <person name="Evans R."/>
            <person name="Baker D.J."/>
            <person name="Zenner C."/>
            <person name="Robinson S.D."/>
            <person name="Hall L.J."/>
        </authorList>
    </citation>
    <scope>NUCLEOTIDE SEQUENCE [LARGE SCALE GENOMIC DNA]</scope>
    <source>
        <strain evidence="3 4">LH1063</strain>
    </source>
</reference>
<gene>
    <name evidence="3" type="ORF">NMU02_01545</name>
</gene>
<dbReference type="PANTHER" id="PTHR22901">
    <property type="entry name" value="SIALATE O-ACETYLESTERASE"/>
    <property type="match status" value="1"/>
</dbReference>
<comment type="caution">
    <text evidence="3">The sequence shown here is derived from an EMBL/GenBank/DDBJ whole genome shotgun (WGS) entry which is preliminary data.</text>
</comment>
<dbReference type="InterPro" id="IPR008979">
    <property type="entry name" value="Galactose-bd-like_sf"/>
</dbReference>
<evidence type="ECO:0000259" key="2">
    <source>
        <dbReference type="Pfam" id="PF03629"/>
    </source>
</evidence>
<sequence length="615" mass="69078">MQRNSPVKIWGTADKKEPVEITFKGEKYKTRANSKGEWQVTLPAMSHGGPFTLEIKGKKNTITLQNIMIGDIWLCSGQSNMEWPVSFALNGKEEIKSADYPNIRLYNVPQKMEIVPMNNINAKWEPCSPETAGNFSAVAYFFARDIYRETGIPLGVINSSWGGTIIETWISSDAYAQVPENKKRDFDSQQIKDVMDFNKAGKGGIKEYQNSVLADKGLTEKWYNNNTATSAWDEMQIPGEWSNTPLAGTDGVVWFSYDIILPKDMAGKQARLSLGKIDDNDVTWVNSTEIGQTNGCNTDRIYTIPAEVLKPGKNNITVRITDETSYGGFTSEPQQLYIKTGDNEKVSLAGTWKYRTALTNKEFYKASIGPNSMPSILYNAMINPFIGFPIKGVIWYQGESNADNAHAYRTLFPSLIQNWRKKWGYDFPFYWVQLANFMAKDIEPSESQWAEVREAQSMTLSTPHTGQAVIIDIGEAGDIHPKNKQEVGRRLALIALNKDYGKTDIHYTGPTFSSMEKKGNKIIVTFDTQDSQLVIKNKYGYIEGFAIAGKDQKFVWAKATLKNGKVIVWSDDVIDPVAVRYGWGNNPDINLFDTEGLPAVPFRTDQWKGITESAN</sequence>
<dbReference type="EMBL" id="JANDHW010000001">
    <property type="protein sequence ID" value="MCP9610776.1"/>
    <property type="molecule type" value="Genomic_DNA"/>
</dbReference>
<proteinExistence type="predicted"/>
<dbReference type="SUPFAM" id="SSF49785">
    <property type="entry name" value="Galactose-binding domain-like"/>
    <property type="match status" value="1"/>
</dbReference>
<keyword evidence="4" id="KW-1185">Reference proteome</keyword>
<keyword evidence="1" id="KW-0378">Hydrolase</keyword>
<feature type="domain" description="Sialate O-acetylesterase" evidence="2">
    <location>
        <begin position="389"/>
        <end position="492"/>
    </location>
</feature>
<dbReference type="PANTHER" id="PTHR22901:SF0">
    <property type="entry name" value="SIALATE O-ACETYLESTERASE"/>
    <property type="match status" value="1"/>
</dbReference>
<dbReference type="InterPro" id="IPR005181">
    <property type="entry name" value="SASA"/>
</dbReference>
<dbReference type="Gene3D" id="3.40.50.1110">
    <property type="entry name" value="SGNH hydrolase"/>
    <property type="match status" value="2"/>
</dbReference>
<evidence type="ECO:0000313" key="3">
    <source>
        <dbReference type="EMBL" id="MCP9610776.1"/>
    </source>
</evidence>
<organism evidence="3 4">
    <name type="scientific">Coprobacter tertius</name>
    <dbReference type="NCBI Taxonomy" id="2944915"/>
    <lineage>
        <taxon>Bacteria</taxon>
        <taxon>Pseudomonadati</taxon>
        <taxon>Bacteroidota</taxon>
        <taxon>Bacteroidia</taxon>
        <taxon>Bacteroidales</taxon>
        <taxon>Barnesiellaceae</taxon>
        <taxon>Coprobacter</taxon>
    </lineage>
</organism>
<dbReference type="InterPro" id="IPR039329">
    <property type="entry name" value="SIAE"/>
</dbReference>
<accession>A0ABT1MHR9</accession>
<evidence type="ECO:0000313" key="4">
    <source>
        <dbReference type="Proteomes" id="UP001205603"/>
    </source>
</evidence>
<dbReference type="InterPro" id="IPR036514">
    <property type="entry name" value="SGNH_hydro_sf"/>
</dbReference>
<dbReference type="Proteomes" id="UP001205603">
    <property type="component" value="Unassembled WGS sequence"/>
</dbReference>